<dbReference type="InterPro" id="IPR024752">
    <property type="entry name" value="Myb/SANT-like_dom"/>
</dbReference>
<dbReference type="Proteomes" id="UP001154282">
    <property type="component" value="Unassembled WGS sequence"/>
</dbReference>
<feature type="domain" description="Myb/SANT-like" evidence="1">
    <location>
        <begin position="23"/>
        <end position="117"/>
    </location>
</feature>
<dbReference type="AlphaFoldDB" id="A0AAV0JTZ2"/>
<proteinExistence type="predicted"/>
<dbReference type="PANTHER" id="PTHR46250">
    <property type="entry name" value="MYB/SANT-LIKE DNA-BINDING DOMAIN PROTEIN-RELATED"/>
    <property type="match status" value="1"/>
</dbReference>
<reference evidence="2" key="1">
    <citation type="submission" date="2022-08" db="EMBL/GenBank/DDBJ databases">
        <authorList>
            <person name="Gutierrez-Valencia J."/>
        </authorList>
    </citation>
    <scope>NUCLEOTIDE SEQUENCE</scope>
</reference>
<keyword evidence="3" id="KW-1185">Reference proteome</keyword>
<protein>
    <recommendedName>
        <fullName evidence="1">Myb/SANT-like domain-containing protein</fullName>
    </recommendedName>
</protein>
<dbReference type="EMBL" id="CAMGYJ010000005">
    <property type="protein sequence ID" value="CAI0412046.1"/>
    <property type="molecule type" value="Genomic_DNA"/>
</dbReference>
<evidence type="ECO:0000313" key="2">
    <source>
        <dbReference type="EMBL" id="CAI0412046.1"/>
    </source>
</evidence>
<sequence length="302" mass="34116">MVKRKKLNDGEGNSAASTKYFSWPEHFDKPFADCILECFEKGLIVDGICKNGVYGLLARMMEAKVPGCGVKAKPHVEGRIKKWKKIWHAMTFMRNQSGWGWDEINQCVICPDERWADFEMKHPNCEGLNKKPFMVYDALTPVFCKGHASGDHGVDTNDPICLDGTSGEDEEIPNIADIDANERIFEEINAELASTDGAPPKKKKKKGMTVEERLTDATGEMRDLRPLIKQSMDTLARALGESDDHISMRDNLFESLEQLGGLDREEIIAAVTVLSMNDRHLMMFYKIQNVLDKLMFVKRLIG</sequence>
<gene>
    <name evidence="2" type="ORF">LITE_LOCUS15383</name>
</gene>
<evidence type="ECO:0000313" key="3">
    <source>
        <dbReference type="Proteomes" id="UP001154282"/>
    </source>
</evidence>
<accession>A0AAV0JTZ2</accession>
<evidence type="ECO:0000259" key="1">
    <source>
        <dbReference type="Pfam" id="PF12776"/>
    </source>
</evidence>
<name>A0AAV0JTZ2_9ROSI</name>
<dbReference type="Pfam" id="PF12776">
    <property type="entry name" value="Myb_DNA-bind_3"/>
    <property type="match status" value="1"/>
</dbReference>
<comment type="caution">
    <text evidence="2">The sequence shown here is derived from an EMBL/GenBank/DDBJ whole genome shotgun (WGS) entry which is preliminary data.</text>
</comment>
<organism evidence="2 3">
    <name type="scientific">Linum tenue</name>
    <dbReference type="NCBI Taxonomy" id="586396"/>
    <lineage>
        <taxon>Eukaryota</taxon>
        <taxon>Viridiplantae</taxon>
        <taxon>Streptophyta</taxon>
        <taxon>Embryophyta</taxon>
        <taxon>Tracheophyta</taxon>
        <taxon>Spermatophyta</taxon>
        <taxon>Magnoliopsida</taxon>
        <taxon>eudicotyledons</taxon>
        <taxon>Gunneridae</taxon>
        <taxon>Pentapetalae</taxon>
        <taxon>rosids</taxon>
        <taxon>fabids</taxon>
        <taxon>Malpighiales</taxon>
        <taxon>Linaceae</taxon>
        <taxon>Linum</taxon>
    </lineage>
</organism>